<name>A0A820Q4H0_9BILA</name>
<organism evidence="1 2">
    <name type="scientific">Rotaria magnacalcarata</name>
    <dbReference type="NCBI Taxonomy" id="392030"/>
    <lineage>
        <taxon>Eukaryota</taxon>
        <taxon>Metazoa</taxon>
        <taxon>Spiralia</taxon>
        <taxon>Gnathifera</taxon>
        <taxon>Rotifera</taxon>
        <taxon>Eurotatoria</taxon>
        <taxon>Bdelloidea</taxon>
        <taxon>Philodinida</taxon>
        <taxon>Philodinidae</taxon>
        <taxon>Rotaria</taxon>
    </lineage>
</organism>
<dbReference type="Gene3D" id="1.10.506.10">
    <property type="entry name" value="GTPase Activation - p120gap, domain 1"/>
    <property type="match status" value="1"/>
</dbReference>
<dbReference type="Proteomes" id="UP000663842">
    <property type="component" value="Unassembled WGS sequence"/>
</dbReference>
<proteinExistence type="predicted"/>
<evidence type="ECO:0000313" key="1">
    <source>
        <dbReference type="EMBL" id="CAF4413302.1"/>
    </source>
</evidence>
<accession>A0A820Q4H0</accession>
<evidence type="ECO:0000313" key="2">
    <source>
        <dbReference type="Proteomes" id="UP000663842"/>
    </source>
</evidence>
<comment type="caution">
    <text evidence="1">The sequence shown here is derived from an EMBL/GenBank/DDBJ whole genome shotgun (WGS) entry which is preliminary data.</text>
</comment>
<dbReference type="EMBL" id="CAJOBF010028736">
    <property type="protein sequence ID" value="CAF4413302.1"/>
    <property type="molecule type" value="Genomic_DNA"/>
</dbReference>
<feature type="non-terminal residue" evidence="1">
    <location>
        <position position="1"/>
    </location>
</feature>
<protein>
    <submittedName>
        <fullName evidence="1">Uncharacterized protein</fullName>
    </submittedName>
</protein>
<sequence length="91" mass="10769">ALHRLLWYHQEKIGDYLSSGRDHKAIGRRPFDKMATLLAYLGPPDHRPLDSQWISYDMTATKFEELMAKTQMHEREEFKSLKALNIFYQVS</sequence>
<gene>
    <name evidence="1" type="ORF">UXM345_LOCUS38562</name>
</gene>
<reference evidence="1" key="1">
    <citation type="submission" date="2021-02" db="EMBL/GenBank/DDBJ databases">
        <authorList>
            <person name="Nowell W R."/>
        </authorList>
    </citation>
    <scope>NUCLEOTIDE SEQUENCE</scope>
</reference>
<dbReference type="InterPro" id="IPR008936">
    <property type="entry name" value="Rho_GTPase_activation_prot"/>
</dbReference>
<dbReference type="AlphaFoldDB" id="A0A820Q4H0"/>